<dbReference type="PANTHER" id="PTHR13016">
    <property type="entry name" value="AMMECR1 HOMOLOG"/>
    <property type="match status" value="1"/>
</dbReference>
<reference evidence="3" key="1">
    <citation type="submission" date="2008-08" db="EMBL/GenBank/DDBJ databases">
        <title>The complete genome sequence of Thermodesulfovibrio yellowstonii strain ATCC 51303 / DSM 11347 / YP87.</title>
        <authorList>
            <person name="Dodson R.J."/>
            <person name="Durkin A.S."/>
            <person name="Wu M."/>
            <person name="Eisen J."/>
            <person name="Sutton G."/>
        </authorList>
    </citation>
    <scope>NUCLEOTIDE SEQUENCE [LARGE SCALE GENOMIC DNA]</scope>
    <source>
        <strain evidence="3">ATCC 51303 / DSM 11347 / YP87</strain>
    </source>
</reference>
<dbReference type="Proteomes" id="UP000000718">
    <property type="component" value="Chromosome"/>
</dbReference>
<sequence length="169" mass="19118">MHPFVELAKKTVEEYVKTGKIPTIPDKIPPEMNKKAGVFVSIKKKGQLRGCIGTFVPTTENIYTEIVRNAIASATEDPRFPPVHPQELQELEYSVDILSPPEPVKSLDELDPKKYGVIVVKGWQRGLLLPDIEGVNTVDEQLRIAKLKAGIDPYDSDVEIYRFKVERYK</sequence>
<evidence type="ECO:0000313" key="2">
    <source>
        <dbReference type="EMBL" id="ACI22051.1"/>
    </source>
</evidence>
<dbReference type="EMBL" id="CP001147">
    <property type="protein sequence ID" value="ACI22051.1"/>
    <property type="molecule type" value="Genomic_DNA"/>
</dbReference>
<dbReference type="PANTHER" id="PTHR13016:SF0">
    <property type="entry name" value="AMME SYNDROME CANDIDATE GENE 1 PROTEIN"/>
    <property type="match status" value="1"/>
</dbReference>
<dbReference type="STRING" id="289376.THEYE_A1293"/>
<dbReference type="RefSeq" id="WP_012546745.1">
    <property type="nucleotide sequence ID" value="NC_011296.1"/>
</dbReference>
<dbReference type="InterPro" id="IPR002733">
    <property type="entry name" value="AMMECR1_domain"/>
</dbReference>
<dbReference type="InterPro" id="IPR023473">
    <property type="entry name" value="AMMECR1"/>
</dbReference>
<dbReference type="Gene3D" id="3.30.1490.150">
    <property type="entry name" value="Hypothetical protein ph0010, domain 2"/>
    <property type="match status" value="1"/>
</dbReference>
<dbReference type="PATRIC" id="fig|289376.4.peg.1263"/>
<keyword evidence="3" id="KW-1185">Reference proteome</keyword>
<evidence type="ECO:0000259" key="1">
    <source>
        <dbReference type="PROSITE" id="PS51112"/>
    </source>
</evidence>
<dbReference type="OrthoDB" id="9782820at2"/>
<dbReference type="Pfam" id="PF01871">
    <property type="entry name" value="AMMECR1"/>
    <property type="match status" value="1"/>
</dbReference>
<dbReference type="NCBIfam" id="TIGR04335">
    <property type="entry name" value="AmmeMemoSam_A"/>
    <property type="match status" value="1"/>
</dbReference>
<feature type="domain" description="AMMECR1" evidence="1">
    <location>
        <begin position="1"/>
        <end position="169"/>
    </location>
</feature>
<dbReference type="Gene3D" id="3.30.700.20">
    <property type="entry name" value="Hypothetical protein ph0010, domain 1"/>
    <property type="match status" value="1"/>
</dbReference>
<dbReference type="InterPro" id="IPR027623">
    <property type="entry name" value="AmmeMemoSam_A"/>
</dbReference>
<accession>B5YFQ9</accession>
<evidence type="ECO:0000313" key="3">
    <source>
        <dbReference type="Proteomes" id="UP000000718"/>
    </source>
</evidence>
<organism evidence="2 3">
    <name type="scientific">Thermodesulfovibrio yellowstonii (strain ATCC 51303 / DSM 11347 / YP87)</name>
    <dbReference type="NCBI Taxonomy" id="289376"/>
    <lineage>
        <taxon>Bacteria</taxon>
        <taxon>Pseudomonadati</taxon>
        <taxon>Nitrospirota</taxon>
        <taxon>Thermodesulfovibrionia</taxon>
        <taxon>Thermodesulfovibrionales</taxon>
        <taxon>Thermodesulfovibrionaceae</taxon>
        <taxon>Thermodesulfovibrio</taxon>
    </lineage>
</organism>
<reference evidence="2 3" key="2">
    <citation type="journal article" date="2015" name="Genome Announc.">
        <title>Genome Sequence of the Sulfate-Reducing Thermophilic Bacterium Thermodesulfovibrio yellowstonii Strain DSM 11347T (Phylum Nitrospirae).</title>
        <authorList>
            <person name="Bhatnagar S."/>
            <person name="Badger J.H."/>
            <person name="Madupu R."/>
            <person name="Khouri H.M."/>
            <person name="O'Connor E.M."/>
            <person name="Robb F.T."/>
            <person name="Ward N.L."/>
            <person name="Eisen J.A."/>
        </authorList>
    </citation>
    <scope>NUCLEOTIDE SEQUENCE [LARGE SCALE GENOMIC DNA]</scope>
    <source>
        <strain evidence="3">ATCC 51303 / DSM 11347 / YP87</strain>
    </source>
</reference>
<protein>
    <recommendedName>
        <fullName evidence="1">AMMECR1 domain-containing protein</fullName>
    </recommendedName>
</protein>
<dbReference type="InParanoid" id="B5YFQ9"/>
<dbReference type="InterPro" id="IPR027485">
    <property type="entry name" value="AMMECR1_N"/>
</dbReference>
<dbReference type="SUPFAM" id="SSF143447">
    <property type="entry name" value="AMMECR1-like"/>
    <property type="match status" value="1"/>
</dbReference>
<dbReference type="eggNOG" id="COG2078">
    <property type="taxonomic scope" value="Bacteria"/>
</dbReference>
<dbReference type="EnsemblBacteria" id="ACI22051">
    <property type="protein sequence ID" value="ACI22051"/>
    <property type="gene ID" value="THEYE_A1293"/>
</dbReference>
<dbReference type="KEGG" id="tye:THEYE_A1293"/>
<dbReference type="InterPro" id="IPR036071">
    <property type="entry name" value="AMMECR1_dom_sf"/>
</dbReference>
<dbReference type="PROSITE" id="PS51112">
    <property type="entry name" value="AMMECR1"/>
    <property type="match status" value="1"/>
</dbReference>
<name>B5YFQ9_THEYD</name>
<proteinExistence type="predicted"/>
<dbReference type="NCBIfam" id="TIGR00296">
    <property type="entry name" value="TIGR00296 family protein"/>
    <property type="match status" value="1"/>
</dbReference>
<dbReference type="AlphaFoldDB" id="B5YFQ9"/>
<gene>
    <name evidence="2" type="ordered locus">THEYE_A1293</name>
</gene>
<dbReference type="HOGENOM" id="CLU_095686_1_1_0"/>